<dbReference type="InterPro" id="IPR023214">
    <property type="entry name" value="HAD_sf"/>
</dbReference>
<dbReference type="PANTHER" id="PTHR43344">
    <property type="entry name" value="PHOSPHOSERINE PHOSPHATASE"/>
    <property type="match status" value="1"/>
</dbReference>
<evidence type="ECO:0000256" key="4">
    <source>
        <dbReference type="ARBA" id="ARBA00012640"/>
    </source>
</evidence>
<protein>
    <recommendedName>
        <fullName evidence="4">phosphoserine phosphatase</fullName>
        <ecNumber evidence="4">3.1.3.3</ecNumber>
    </recommendedName>
</protein>
<keyword evidence="7 12" id="KW-0378">Hydrolase</keyword>
<dbReference type="RefSeq" id="WP_194701224.1">
    <property type="nucleotide sequence ID" value="NZ_JADKNH010000004.1"/>
</dbReference>
<dbReference type="PANTHER" id="PTHR43344:SF2">
    <property type="entry name" value="PHOSPHOSERINE PHOSPHATASE"/>
    <property type="match status" value="1"/>
</dbReference>
<dbReference type="NCBIfam" id="TIGR01490">
    <property type="entry name" value="HAD-SF-IB-hyp1"/>
    <property type="match status" value="1"/>
</dbReference>
<evidence type="ECO:0000256" key="2">
    <source>
        <dbReference type="ARBA" id="ARBA00005135"/>
    </source>
</evidence>
<accession>A0ABR9ZRB2</accession>
<keyword evidence="9" id="KW-0718">Serine biosynthesis</keyword>
<evidence type="ECO:0000256" key="5">
    <source>
        <dbReference type="ARBA" id="ARBA00022605"/>
    </source>
</evidence>
<dbReference type="InterPro" id="IPR036412">
    <property type="entry name" value="HAD-like_sf"/>
</dbReference>
<evidence type="ECO:0000313" key="12">
    <source>
        <dbReference type="EMBL" id="MBF4692987.1"/>
    </source>
</evidence>
<evidence type="ECO:0000256" key="1">
    <source>
        <dbReference type="ARBA" id="ARBA00001946"/>
    </source>
</evidence>
<name>A0ABR9ZRB2_9FIRM</name>
<keyword evidence="8" id="KW-0460">Magnesium</keyword>
<dbReference type="NCBIfam" id="TIGR01488">
    <property type="entry name" value="HAD-SF-IB"/>
    <property type="match status" value="1"/>
</dbReference>
<keyword evidence="13" id="KW-1185">Reference proteome</keyword>
<dbReference type="Pfam" id="PF12710">
    <property type="entry name" value="HAD"/>
    <property type="match status" value="1"/>
</dbReference>
<evidence type="ECO:0000256" key="6">
    <source>
        <dbReference type="ARBA" id="ARBA00022723"/>
    </source>
</evidence>
<evidence type="ECO:0000256" key="10">
    <source>
        <dbReference type="ARBA" id="ARBA00048138"/>
    </source>
</evidence>
<dbReference type="GO" id="GO:0016787">
    <property type="term" value="F:hydrolase activity"/>
    <property type="evidence" value="ECO:0007669"/>
    <property type="project" value="UniProtKB-KW"/>
</dbReference>
<dbReference type="EC" id="3.1.3.3" evidence="4"/>
<dbReference type="Gene3D" id="1.20.1440.100">
    <property type="entry name" value="SG protein - dephosphorylation function"/>
    <property type="match status" value="1"/>
</dbReference>
<keyword evidence="5" id="KW-0028">Amino-acid biosynthesis</keyword>
<dbReference type="InterPro" id="IPR050582">
    <property type="entry name" value="HAD-like_SerB"/>
</dbReference>
<evidence type="ECO:0000256" key="7">
    <source>
        <dbReference type="ARBA" id="ARBA00022801"/>
    </source>
</evidence>
<keyword evidence="6" id="KW-0479">Metal-binding</keyword>
<reference evidence="12 13" key="1">
    <citation type="submission" date="2020-11" db="EMBL/GenBank/DDBJ databases">
        <title>Fusibacter basophilias sp. nov.</title>
        <authorList>
            <person name="Qiu D."/>
        </authorList>
    </citation>
    <scope>NUCLEOTIDE SEQUENCE [LARGE SCALE GENOMIC DNA]</scope>
    <source>
        <strain evidence="12 13">Q10-2</strain>
    </source>
</reference>
<evidence type="ECO:0000313" key="13">
    <source>
        <dbReference type="Proteomes" id="UP000614200"/>
    </source>
</evidence>
<sequence>MNIAAFLDIDGTLYRNSLMIEHFKKLVKYEVVDPGLWHTSVKDAFIEWRKRVGEYEDYMLELVDIYYEALKGRRAADLEFISNQVITLNGDIVYKYTRNRILWHQRQGHKVFFISGSPSFLVGKMAQKYQIDGFRGTDYLVDEKGRFTGEVIPMWDSISKNKAIDDFVREYNIDLSQSYAYGDTNGDLSMLTRVGHPVAINPAKELLLNIKHSDKLKENATIIIERKDVIYKMDADVEIISESDLFL</sequence>
<dbReference type="Gene3D" id="3.40.50.1000">
    <property type="entry name" value="HAD superfamily/HAD-like"/>
    <property type="match status" value="1"/>
</dbReference>
<dbReference type="Proteomes" id="UP000614200">
    <property type="component" value="Unassembled WGS sequence"/>
</dbReference>
<evidence type="ECO:0000256" key="9">
    <source>
        <dbReference type="ARBA" id="ARBA00023299"/>
    </source>
</evidence>
<evidence type="ECO:0000256" key="8">
    <source>
        <dbReference type="ARBA" id="ARBA00022842"/>
    </source>
</evidence>
<comment type="catalytic activity">
    <reaction evidence="10">
        <text>O-phospho-L-serine + H2O = L-serine + phosphate</text>
        <dbReference type="Rhea" id="RHEA:21208"/>
        <dbReference type="ChEBI" id="CHEBI:15377"/>
        <dbReference type="ChEBI" id="CHEBI:33384"/>
        <dbReference type="ChEBI" id="CHEBI:43474"/>
        <dbReference type="ChEBI" id="CHEBI:57524"/>
        <dbReference type="EC" id="3.1.3.3"/>
    </reaction>
</comment>
<proteinExistence type="inferred from homology"/>
<organism evidence="12 13">
    <name type="scientific">Fusibacter ferrireducens</name>
    <dbReference type="NCBI Taxonomy" id="2785058"/>
    <lineage>
        <taxon>Bacteria</taxon>
        <taxon>Bacillati</taxon>
        <taxon>Bacillota</taxon>
        <taxon>Clostridia</taxon>
        <taxon>Eubacteriales</taxon>
        <taxon>Eubacteriales Family XII. Incertae Sedis</taxon>
        <taxon>Fusibacter</taxon>
    </lineage>
</organism>
<dbReference type="SUPFAM" id="SSF56784">
    <property type="entry name" value="HAD-like"/>
    <property type="match status" value="1"/>
</dbReference>
<dbReference type="EMBL" id="JADKNH010000004">
    <property type="protein sequence ID" value="MBF4692987.1"/>
    <property type="molecule type" value="Genomic_DNA"/>
</dbReference>
<comment type="caution">
    <text evidence="12">The sequence shown here is derived from an EMBL/GenBank/DDBJ whole genome shotgun (WGS) entry which is preliminary data.</text>
</comment>
<dbReference type="InterPro" id="IPR006385">
    <property type="entry name" value="HAD_hydro_SerB1"/>
</dbReference>
<evidence type="ECO:0000256" key="3">
    <source>
        <dbReference type="ARBA" id="ARBA00009184"/>
    </source>
</evidence>
<comment type="cofactor">
    <cofactor evidence="1">
        <name>Mg(2+)</name>
        <dbReference type="ChEBI" id="CHEBI:18420"/>
    </cofactor>
</comment>
<comment type="pathway">
    <text evidence="2">Amino-acid biosynthesis; L-serine biosynthesis; L-serine from 3-phospho-D-glycerate: step 3/3.</text>
</comment>
<evidence type="ECO:0000256" key="11">
    <source>
        <dbReference type="ARBA" id="ARBA00048523"/>
    </source>
</evidence>
<gene>
    <name evidence="12" type="ORF">ISU02_07640</name>
</gene>
<comment type="similarity">
    <text evidence="3">Belongs to the HAD-like hydrolase superfamily. SerB family.</text>
</comment>
<comment type="catalytic activity">
    <reaction evidence="11">
        <text>O-phospho-D-serine + H2O = D-serine + phosphate</text>
        <dbReference type="Rhea" id="RHEA:24873"/>
        <dbReference type="ChEBI" id="CHEBI:15377"/>
        <dbReference type="ChEBI" id="CHEBI:35247"/>
        <dbReference type="ChEBI" id="CHEBI:43474"/>
        <dbReference type="ChEBI" id="CHEBI:58680"/>
        <dbReference type="EC" id="3.1.3.3"/>
    </reaction>
</comment>